<evidence type="ECO:0008006" key="4">
    <source>
        <dbReference type="Google" id="ProtNLM"/>
    </source>
</evidence>
<feature type="transmembrane region" description="Helical" evidence="1">
    <location>
        <begin position="31"/>
        <end position="55"/>
    </location>
</feature>
<dbReference type="EMBL" id="JAOTPO010000002">
    <property type="protein sequence ID" value="MDE5412315.1"/>
    <property type="molecule type" value="Genomic_DNA"/>
</dbReference>
<proteinExistence type="predicted"/>
<evidence type="ECO:0000313" key="2">
    <source>
        <dbReference type="EMBL" id="MDE5412315.1"/>
    </source>
</evidence>
<comment type="caution">
    <text evidence="2">The sequence shown here is derived from an EMBL/GenBank/DDBJ whole genome shotgun (WGS) entry which is preliminary data.</text>
</comment>
<evidence type="ECO:0000313" key="3">
    <source>
        <dbReference type="Proteomes" id="UP001148125"/>
    </source>
</evidence>
<protein>
    <recommendedName>
        <fullName evidence="4">DUF3311 domain-containing protein</fullName>
    </recommendedName>
</protein>
<keyword evidence="1" id="KW-1133">Transmembrane helix</keyword>
<dbReference type="RefSeq" id="WP_275116951.1">
    <property type="nucleotide sequence ID" value="NZ_JAOTPO010000002.1"/>
</dbReference>
<keyword evidence="3" id="KW-1185">Reference proteome</keyword>
<gene>
    <name evidence="2" type="ORF">N7Z68_02885</name>
</gene>
<organism evidence="2 3">
    <name type="scientific">Alkalihalobacterium chitinilyticum</name>
    <dbReference type="NCBI Taxonomy" id="2980103"/>
    <lineage>
        <taxon>Bacteria</taxon>
        <taxon>Bacillati</taxon>
        <taxon>Bacillota</taxon>
        <taxon>Bacilli</taxon>
        <taxon>Bacillales</taxon>
        <taxon>Bacillaceae</taxon>
        <taxon>Alkalihalobacterium</taxon>
    </lineage>
</organism>
<accession>A0ABT5VA34</accession>
<sequence length="81" mass="9055">MKQRLLLCLLLAFALIYFAVPRIPLGDPGLGGIFAIAWLLFALIVVGGNLVGLLYGKERRKAPVLTEDTRKEGNKLRRYSR</sequence>
<keyword evidence="1" id="KW-0472">Membrane</keyword>
<dbReference type="Proteomes" id="UP001148125">
    <property type="component" value="Unassembled WGS sequence"/>
</dbReference>
<name>A0ABT5VA34_9BACI</name>
<evidence type="ECO:0000256" key="1">
    <source>
        <dbReference type="SAM" id="Phobius"/>
    </source>
</evidence>
<reference evidence="2" key="1">
    <citation type="submission" date="2024-05" db="EMBL/GenBank/DDBJ databases">
        <title>Alkalihalobacillus sp. strain MEB203 novel alkaliphilic bacterium from Lonar Lake, India.</title>
        <authorList>
            <person name="Joshi A."/>
            <person name="Thite S."/>
            <person name="Mengade P."/>
        </authorList>
    </citation>
    <scope>NUCLEOTIDE SEQUENCE</scope>
    <source>
        <strain evidence="2">MEB 203</strain>
    </source>
</reference>
<keyword evidence="1" id="KW-0812">Transmembrane</keyword>